<dbReference type="Pfam" id="PF00010">
    <property type="entry name" value="HLH"/>
    <property type="match status" value="1"/>
</dbReference>
<dbReference type="InterPro" id="IPR036638">
    <property type="entry name" value="HLH_DNA-bd_sf"/>
</dbReference>
<dbReference type="Proteomes" id="UP000029120">
    <property type="component" value="Chromosome 5"/>
</dbReference>
<evidence type="ECO:0000256" key="1">
    <source>
        <dbReference type="ARBA" id="ARBA00004123"/>
    </source>
</evidence>
<accession>A0A087GYG3</accession>
<evidence type="ECO:0000256" key="5">
    <source>
        <dbReference type="ARBA" id="ARBA00023242"/>
    </source>
</evidence>
<dbReference type="OMA" id="IFKVSFC"/>
<evidence type="ECO:0000313" key="7">
    <source>
        <dbReference type="EMBL" id="KFK34915.1"/>
    </source>
</evidence>
<dbReference type="eggNOG" id="KOG3561">
    <property type="taxonomic scope" value="Eukaryota"/>
</dbReference>
<dbReference type="Gramene" id="KFK34915">
    <property type="protein sequence ID" value="KFK34915"/>
    <property type="gene ID" value="AALP_AA5G210100"/>
</dbReference>
<organism evidence="7 8">
    <name type="scientific">Arabis alpina</name>
    <name type="common">Alpine rock-cress</name>
    <dbReference type="NCBI Taxonomy" id="50452"/>
    <lineage>
        <taxon>Eukaryota</taxon>
        <taxon>Viridiplantae</taxon>
        <taxon>Streptophyta</taxon>
        <taxon>Embryophyta</taxon>
        <taxon>Tracheophyta</taxon>
        <taxon>Spermatophyta</taxon>
        <taxon>Magnoliopsida</taxon>
        <taxon>eudicotyledons</taxon>
        <taxon>Gunneridae</taxon>
        <taxon>Pentapetalae</taxon>
        <taxon>rosids</taxon>
        <taxon>malvids</taxon>
        <taxon>Brassicales</taxon>
        <taxon>Brassicaceae</taxon>
        <taxon>Arabideae</taxon>
        <taxon>Arabis</taxon>
    </lineage>
</organism>
<dbReference type="PANTHER" id="PTHR45844:SF19">
    <property type="entry name" value="TRANSCRIPTION FACTOR BHLH106-RELATED"/>
    <property type="match status" value="1"/>
</dbReference>
<evidence type="ECO:0000313" key="8">
    <source>
        <dbReference type="Proteomes" id="UP000029120"/>
    </source>
</evidence>
<dbReference type="CDD" id="cd04873">
    <property type="entry name" value="ACT_UUR-ACR-like"/>
    <property type="match status" value="1"/>
</dbReference>
<reference evidence="8" key="1">
    <citation type="journal article" date="2015" name="Nat. Plants">
        <title>Genome expansion of Arabis alpina linked with retrotransposition and reduced symmetric DNA methylation.</title>
        <authorList>
            <person name="Willing E.M."/>
            <person name="Rawat V."/>
            <person name="Mandakova T."/>
            <person name="Maumus F."/>
            <person name="James G.V."/>
            <person name="Nordstroem K.J."/>
            <person name="Becker C."/>
            <person name="Warthmann N."/>
            <person name="Chica C."/>
            <person name="Szarzynska B."/>
            <person name="Zytnicki M."/>
            <person name="Albani M.C."/>
            <person name="Kiefer C."/>
            <person name="Bergonzi S."/>
            <person name="Castaings L."/>
            <person name="Mateos J.L."/>
            <person name="Berns M.C."/>
            <person name="Bujdoso N."/>
            <person name="Piofczyk T."/>
            <person name="de Lorenzo L."/>
            <person name="Barrero-Sicilia C."/>
            <person name="Mateos I."/>
            <person name="Piednoel M."/>
            <person name="Hagmann J."/>
            <person name="Chen-Min-Tao R."/>
            <person name="Iglesias-Fernandez R."/>
            <person name="Schuster S.C."/>
            <person name="Alonso-Blanco C."/>
            <person name="Roudier F."/>
            <person name="Carbonero P."/>
            <person name="Paz-Ares J."/>
            <person name="Davis S.J."/>
            <person name="Pecinka A."/>
            <person name="Quesneville H."/>
            <person name="Colot V."/>
            <person name="Lysak M.A."/>
            <person name="Weigel D."/>
            <person name="Coupland G."/>
            <person name="Schneeberger K."/>
        </authorList>
    </citation>
    <scope>NUCLEOTIDE SEQUENCE [LARGE SCALE GENOMIC DNA]</scope>
    <source>
        <strain evidence="8">cv. Pajares</strain>
    </source>
</reference>
<evidence type="ECO:0000256" key="3">
    <source>
        <dbReference type="ARBA" id="ARBA00023125"/>
    </source>
</evidence>
<proteinExistence type="predicted"/>
<dbReference type="InterPro" id="IPR011598">
    <property type="entry name" value="bHLH_dom"/>
</dbReference>
<dbReference type="SUPFAM" id="SSF47459">
    <property type="entry name" value="HLH, helix-loop-helix DNA-binding domain"/>
    <property type="match status" value="1"/>
</dbReference>
<dbReference type="PANTHER" id="PTHR45844">
    <property type="entry name" value="TRANSCRIPTION FACTOR BHLH30"/>
    <property type="match status" value="1"/>
</dbReference>
<dbReference type="AlphaFoldDB" id="A0A087GYG3"/>
<protein>
    <recommendedName>
        <fullName evidence="6">BHLH domain-containing protein</fullName>
    </recommendedName>
</protein>
<name>A0A087GYG3_ARAAL</name>
<comment type="subcellular location">
    <subcellularLocation>
        <location evidence="1">Nucleus</location>
    </subcellularLocation>
</comment>
<dbReference type="GO" id="GO:0046983">
    <property type="term" value="F:protein dimerization activity"/>
    <property type="evidence" value="ECO:0007669"/>
    <property type="project" value="InterPro"/>
</dbReference>
<dbReference type="EMBL" id="CM002873">
    <property type="protein sequence ID" value="KFK34915.1"/>
    <property type="molecule type" value="Genomic_DNA"/>
</dbReference>
<keyword evidence="4" id="KW-0804">Transcription</keyword>
<keyword evidence="2" id="KW-0805">Transcription regulation</keyword>
<dbReference type="FunFam" id="4.10.280.10:FF:000070">
    <property type="entry name" value="transcription factor bHLH30"/>
    <property type="match status" value="1"/>
</dbReference>
<feature type="domain" description="BHLH" evidence="6">
    <location>
        <begin position="48"/>
        <end position="97"/>
    </location>
</feature>
<dbReference type="InterPro" id="IPR045847">
    <property type="entry name" value="AIG1-like"/>
</dbReference>
<sequence>MQQEISDQIFSSFLTRGFCSSSTTTTTTSSFYPSIIEEDTISQDKALAALRNHKEAERKRRARINSHLSMLRNLLPCNSKTDKATLLAKVVQRVKELKQQTLELSNESLPSETDEFSVLNFDNGRTIFKVLFCCEDRPDLMQDLVETLKSLKMKTLYADMSTIGGRTRNVLIVAADKEHHGDDSHLL</sequence>
<dbReference type="SMART" id="SM00353">
    <property type="entry name" value="HLH"/>
    <property type="match status" value="1"/>
</dbReference>
<keyword evidence="8" id="KW-1185">Reference proteome</keyword>
<dbReference type="PROSITE" id="PS50888">
    <property type="entry name" value="BHLH"/>
    <property type="match status" value="1"/>
</dbReference>
<keyword evidence="3" id="KW-0238">DNA-binding</keyword>
<dbReference type="OrthoDB" id="71302at2759"/>
<dbReference type="GO" id="GO:0003677">
    <property type="term" value="F:DNA binding"/>
    <property type="evidence" value="ECO:0007669"/>
    <property type="project" value="UniProtKB-KW"/>
</dbReference>
<evidence type="ECO:0000259" key="6">
    <source>
        <dbReference type="PROSITE" id="PS50888"/>
    </source>
</evidence>
<dbReference type="Gene3D" id="4.10.280.10">
    <property type="entry name" value="Helix-loop-helix DNA-binding domain"/>
    <property type="match status" value="1"/>
</dbReference>
<dbReference type="CDD" id="cd11455">
    <property type="entry name" value="bHLH_AtAIG1_like"/>
    <property type="match status" value="1"/>
</dbReference>
<gene>
    <name evidence="7" type="ordered locus">AALP_Aa5g210100</name>
</gene>
<keyword evidence="5" id="KW-0539">Nucleus</keyword>
<evidence type="ECO:0000256" key="4">
    <source>
        <dbReference type="ARBA" id="ARBA00023163"/>
    </source>
</evidence>
<dbReference type="GO" id="GO:0003700">
    <property type="term" value="F:DNA-binding transcription factor activity"/>
    <property type="evidence" value="ECO:0007669"/>
    <property type="project" value="InterPro"/>
</dbReference>
<evidence type="ECO:0000256" key="2">
    <source>
        <dbReference type="ARBA" id="ARBA00023015"/>
    </source>
</evidence>
<dbReference type="GO" id="GO:0005634">
    <property type="term" value="C:nucleus"/>
    <property type="evidence" value="ECO:0007669"/>
    <property type="project" value="UniProtKB-SubCell"/>
</dbReference>